<evidence type="ECO:0000256" key="1">
    <source>
        <dbReference type="SAM" id="MobiDB-lite"/>
    </source>
</evidence>
<protein>
    <recommendedName>
        <fullName evidence="4">C2H2-type domain-containing protein</fullName>
    </recommendedName>
</protein>
<comment type="caution">
    <text evidence="2">The sequence shown here is derived from an EMBL/GenBank/DDBJ whole genome shotgun (WGS) entry which is preliminary data.</text>
</comment>
<sequence length="294" mass="32435">MTAKFLVVEIDDNAAAVDLVQIMLDRGFGRLMLLDDLGKHPALSMRQKRRNGSSSPSTPSDSATCSESSRDRQKGLKIMQLADALFKEEAAAREANSVAEASDLLDLLTSAAPEIISVGSIKEEAQDSLNDTFADNEDTTFGSFDFSSNQSQLDFLAQARCLVPDASCSSGPAAKRARTENDPDKDYHQCQLCGTRVKAPRGGRWNLQMHVMAMHSALRPYKCQKCDFQDYRKPGMRKHCILSHGHDMEPVDISSEEKRIEWDAVMGRCFPEFAYRTGFLAETKPTSSGALAVE</sequence>
<dbReference type="AlphaFoldDB" id="A0A8S1H8T9"/>
<dbReference type="OrthoDB" id="5800096at2759"/>
<dbReference type="Gene3D" id="3.30.160.60">
    <property type="entry name" value="Classic Zinc Finger"/>
    <property type="match status" value="1"/>
</dbReference>
<gene>
    <name evidence="2" type="ORF">CAUJ_LOCUS7636</name>
</gene>
<dbReference type="EMBL" id="CAJGYM010000023">
    <property type="protein sequence ID" value="CAD6191717.1"/>
    <property type="molecule type" value="Genomic_DNA"/>
</dbReference>
<name>A0A8S1H8T9_9PELO</name>
<evidence type="ECO:0008006" key="4">
    <source>
        <dbReference type="Google" id="ProtNLM"/>
    </source>
</evidence>
<organism evidence="2 3">
    <name type="scientific">Caenorhabditis auriculariae</name>
    <dbReference type="NCBI Taxonomy" id="2777116"/>
    <lineage>
        <taxon>Eukaryota</taxon>
        <taxon>Metazoa</taxon>
        <taxon>Ecdysozoa</taxon>
        <taxon>Nematoda</taxon>
        <taxon>Chromadorea</taxon>
        <taxon>Rhabditida</taxon>
        <taxon>Rhabditina</taxon>
        <taxon>Rhabditomorpha</taxon>
        <taxon>Rhabditoidea</taxon>
        <taxon>Rhabditidae</taxon>
        <taxon>Peloderinae</taxon>
        <taxon>Caenorhabditis</taxon>
    </lineage>
</organism>
<reference evidence="2" key="1">
    <citation type="submission" date="2020-10" db="EMBL/GenBank/DDBJ databases">
        <authorList>
            <person name="Kikuchi T."/>
        </authorList>
    </citation>
    <scope>NUCLEOTIDE SEQUENCE</scope>
    <source>
        <strain evidence="2">NKZ352</strain>
    </source>
</reference>
<feature type="region of interest" description="Disordered" evidence="1">
    <location>
        <begin position="43"/>
        <end position="72"/>
    </location>
</feature>
<dbReference type="InterPro" id="IPR036236">
    <property type="entry name" value="Znf_C2H2_sf"/>
</dbReference>
<accession>A0A8S1H8T9</accession>
<evidence type="ECO:0000313" key="2">
    <source>
        <dbReference type="EMBL" id="CAD6191717.1"/>
    </source>
</evidence>
<keyword evidence="3" id="KW-1185">Reference proteome</keyword>
<evidence type="ECO:0000313" key="3">
    <source>
        <dbReference type="Proteomes" id="UP000835052"/>
    </source>
</evidence>
<dbReference type="Proteomes" id="UP000835052">
    <property type="component" value="Unassembled WGS sequence"/>
</dbReference>
<dbReference type="SUPFAM" id="SSF57667">
    <property type="entry name" value="beta-beta-alpha zinc fingers"/>
    <property type="match status" value="1"/>
</dbReference>
<feature type="compositionally biased region" description="Low complexity" evidence="1">
    <location>
        <begin position="53"/>
        <end position="66"/>
    </location>
</feature>
<proteinExistence type="predicted"/>